<feature type="region of interest" description="Disordered" evidence="4">
    <location>
        <begin position="181"/>
        <end position="202"/>
    </location>
</feature>
<comment type="caution">
    <text evidence="5">The sequence shown here is derived from an EMBL/GenBank/DDBJ whole genome shotgun (WGS) entry which is preliminary data.</text>
</comment>
<evidence type="ECO:0000256" key="2">
    <source>
        <dbReference type="ARBA" id="ARBA00023134"/>
    </source>
</evidence>
<evidence type="ECO:0000256" key="1">
    <source>
        <dbReference type="ARBA" id="ARBA00022741"/>
    </source>
</evidence>
<gene>
    <name evidence="5" type="ORF">CVLEPA_LOCUS28181</name>
</gene>
<dbReference type="PROSITE" id="PS51417">
    <property type="entry name" value="ARF"/>
    <property type="match status" value="1"/>
</dbReference>
<evidence type="ECO:0000313" key="5">
    <source>
        <dbReference type="EMBL" id="CAK8694857.1"/>
    </source>
</evidence>
<evidence type="ECO:0000256" key="3">
    <source>
        <dbReference type="RuleBase" id="RU003925"/>
    </source>
</evidence>
<dbReference type="PRINTS" id="PR00328">
    <property type="entry name" value="SAR1GTPBP"/>
</dbReference>
<dbReference type="Proteomes" id="UP001642483">
    <property type="component" value="Unassembled WGS sequence"/>
</dbReference>
<evidence type="ECO:0000256" key="4">
    <source>
        <dbReference type="SAM" id="MobiDB-lite"/>
    </source>
</evidence>
<organism evidence="5 6">
    <name type="scientific">Clavelina lepadiformis</name>
    <name type="common">Light-bulb sea squirt</name>
    <name type="synonym">Ascidia lepadiformis</name>
    <dbReference type="NCBI Taxonomy" id="159417"/>
    <lineage>
        <taxon>Eukaryota</taxon>
        <taxon>Metazoa</taxon>
        <taxon>Chordata</taxon>
        <taxon>Tunicata</taxon>
        <taxon>Ascidiacea</taxon>
        <taxon>Aplousobranchia</taxon>
        <taxon>Clavelinidae</taxon>
        <taxon>Clavelina</taxon>
    </lineage>
</organism>
<name>A0ABP0GTE1_CLALP</name>
<dbReference type="InterPro" id="IPR006689">
    <property type="entry name" value="Small_GTPase_ARF/SAR"/>
</dbReference>
<dbReference type="SMART" id="SM00178">
    <property type="entry name" value="SAR"/>
    <property type="match status" value="1"/>
</dbReference>
<sequence>MGAFLEKLARPKGEPIRVCMLGLDAAGKTTVLQKLKLSNVTRTLPTIGFNVETVTPCKGLTLTIWDIGGQDKIRQLWKHYYTSTEGLIYVVDSADESRFTEAASELSAILNDQDIKRIPLVVLANKQDLPGAINLKEMEGMLQLHSLPEEQKWHVQECCAIKGQGIFEAMNVLAKFIKRQKKNNPTSPNSSPAHQPELSVTS</sequence>
<keyword evidence="2 3" id="KW-0342">GTP-binding</keyword>
<dbReference type="PANTHER" id="PTHR11711">
    <property type="entry name" value="ADP RIBOSYLATION FACTOR-RELATED"/>
    <property type="match status" value="1"/>
</dbReference>
<protein>
    <submittedName>
        <fullName evidence="5">Uncharacterized protein</fullName>
    </submittedName>
</protein>
<dbReference type="SMART" id="SM00175">
    <property type="entry name" value="RAB"/>
    <property type="match status" value="1"/>
</dbReference>
<dbReference type="Pfam" id="PF00025">
    <property type="entry name" value="Arf"/>
    <property type="match status" value="1"/>
</dbReference>
<feature type="compositionally biased region" description="Polar residues" evidence="4">
    <location>
        <begin position="183"/>
        <end position="202"/>
    </location>
</feature>
<dbReference type="NCBIfam" id="TIGR00231">
    <property type="entry name" value="small_GTP"/>
    <property type="match status" value="1"/>
</dbReference>
<keyword evidence="1 3" id="KW-0547">Nucleotide-binding</keyword>
<dbReference type="EMBL" id="CAWYQH010000141">
    <property type="protein sequence ID" value="CAK8694857.1"/>
    <property type="molecule type" value="Genomic_DNA"/>
</dbReference>
<dbReference type="SMART" id="SM00177">
    <property type="entry name" value="ARF"/>
    <property type="match status" value="1"/>
</dbReference>
<keyword evidence="6" id="KW-1185">Reference proteome</keyword>
<dbReference type="InterPro" id="IPR024156">
    <property type="entry name" value="Small_GTPase_ARF"/>
</dbReference>
<comment type="similarity">
    <text evidence="3">Belongs to the small GTPase superfamily. Arf family.</text>
</comment>
<reference evidence="5 6" key="1">
    <citation type="submission" date="2024-02" db="EMBL/GenBank/DDBJ databases">
        <authorList>
            <person name="Daric V."/>
            <person name="Darras S."/>
        </authorList>
    </citation>
    <scope>NUCLEOTIDE SEQUENCE [LARGE SCALE GENOMIC DNA]</scope>
</reference>
<dbReference type="Gene3D" id="3.40.50.300">
    <property type="entry name" value="P-loop containing nucleotide triphosphate hydrolases"/>
    <property type="match status" value="1"/>
</dbReference>
<evidence type="ECO:0000313" key="6">
    <source>
        <dbReference type="Proteomes" id="UP001642483"/>
    </source>
</evidence>
<proteinExistence type="inferred from homology"/>
<dbReference type="SUPFAM" id="SSF52540">
    <property type="entry name" value="P-loop containing nucleoside triphosphate hydrolases"/>
    <property type="match status" value="1"/>
</dbReference>
<dbReference type="InterPro" id="IPR027417">
    <property type="entry name" value="P-loop_NTPase"/>
</dbReference>
<dbReference type="PROSITE" id="PS51419">
    <property type="entry name" value="RAB"/>
    <property type="match status" value="1"/>
</dbReference>
<dbReference type="CDD" id="cd00878">
    <property type="entry name" value="Arf_Arl"/>
    <property type="match status" value="1"/>
</dbReference>
<dbReference type="InterPro" id="IPR005225">
    <property type="entry name" value="Small_GTP-bd"/>
</dbReference>
<accession>A0ABP0GTE1</accession>